<dbReference type="OMA" id="KDHHFWI"/>
<dbReference type="SMART" id="SM00498">
    <property type="entry name" value="FH2"/>
    <property type="match status" value="1"/>
</dbReference>
<feature type="compositionally biased region" description="Basic and acidic residues" evidence="2">
    <location>
        <begin position="1"/>
        <end position="34"/>
    </location>
</feature>
<sequence>MRNQLERNEKGTTKKREQRYKKNEKGKKDEERRYGKNLNYYPCSSEIESRRIDSMNRKKRITKERLWNNENFHEDDENMMCLQNFILNDISDDNINETNKIVYDNFENEKGKKFPYGSEKRRENKKLNKNHNKNIAQEKNRLRDMTYNQITGLNLTNYLLVPDEMRHKYTNTYLFQISKRLLVMKKPWRLPKNVELQINNVYHLSNYIKVLERISSEYLNDPPINYYYKGLELYNKNVFANIDYLLKKVDIKNIPKFFHYKDLIKVNECYYDLSTFGKSPNAMFYQSYVIWDIHGSSLTLEQEYENFFDSQIMDYSFGEKEFPNLKYILSICSSILFWLNFNKKDNFAIINYHKISSFILLIFSCVMLVIDNTLTFSQIQEILYKSSKINNSYKDNEEDNTNADITSNYFGNKYENNSNCEKSDDTSYMQANKEMEKKYSYILKGNNEIYPNNNTRRRNRHSYEKEKYISQRKNIHKNNAHEGEVHTKKREISDSTHVHNFNNYNINDYAPYDILFNRSDMALPNSEYSRYKGINEFNKMQYHTLNLSRRSGEFDNEIKNSLNKKKPKFSNSWGFHLTNRETYKNNKVKDHHFWIPFDYWKSSHKRYFFYIYELMKNKNKKVENIPFKLKSIIFSDYAMCSLSVEVYEIIYKDNQEFHLDVLSDYDSHEEEVSTDEGLNKFTDPEESNGRKYAQNASGEESTCEDEIFQSDFSLHGKSKHYELKMKQRSLNECNPSQYLDRKHETEYFINKLYNTGSAKKANSKICTENNPLCRKIHMNNDPYGEGESFENLSLSKNAPAKDIFFIDRTQDKKIEVKNKLRRTSNYNLRNSSNTGSGSCKVETFYMENSLNPLNSSNSSNEANTSNSPSAENTSNLPSAENTSNSPIEENYRNPSKSPNFVLNHNVEPEEGEEKNVDHNPPSIPSENIYNRQNRNQHGDKYILSRQLRSKSPKKISTDHMYRYKNEEISFKSNIQNGITKGKISTTKKTKSQTSFGEKKNNNSVNESEYYISIMKERFRDIPKRGGRKGGDEEEYMKDKKRKEKKIYDFLRKKRKKNSSKMEDGNKGGTCTKSGYEYFLKCNSLNYNIVSSYEKNKKKYVTIDFTHDAEGNTKEHIICGDILILIGHKNIEKFHKGFSSSYSFHTGFLKKSSSEIIHIRKDDMDINSNYESYIPDGMKLSIILDTASNNDCMKAYKKSLKSHNKTEDLKSLKVFEKSKSFESNDSKHVISYDHRGYENSISESEMSFHIKGMKKSTGKVIRRRKEREKESQDSEGNEEGKDEWRNRKGKHRLVTNMRREIKARECSEECEEKCEDDREEEFEDDRKEEFEEECEDFEEKNEESDEIRNHKGETKPRRKQEREEMGYKLSEERDQKNNLHISNNKKINFDSKINDNSHSIFNDKEPKIKYNASNITQLLTSLFGFKNKEDKYSLVKKQNACSLLSSKRSFSNLISLKDYLQRQYEVITRPTESMYNFVKNHVLKVNMPLVHYLKKITHLSNLKIYYSLKLCNNDLSKSLNFIVSIWGIKILKNKSSIRYSSNFNELPEFREEFKQIPPRDASIKTFIESTKNVDYLDSTSVSCTHVEYYEKMDDSANLNKENEQIVSNEETDVEYSKEKTKKINFPQFLRETIELNESGKSIVLDCLVPYNASNSMDKAKNEVKNEGTNKDGSNHLSKYLNEHNPKEQAMNRINNKGQSEVVTNIDGIKIAKLEINKSYYEMRGEEVGFKKGIEEKDLTKIEKEKVDYYKENIIEDNESFLKSMVAKEEPSKPVDYISKNDDILKKIEENHFFYAKLPSGELIKLKIKETDDSGTYDSIPLLFIESMDDSERLVRSLSSLNLNEEAQKNEGITLDNVVHKDSLINNLEKMYDHMITKKNSVDSTLSAESEKTAASRYSTCVIEPSLNSIVQVREKVVHENVVHQKRNVEKIVKEGELVLRENTKGIMEENVEMKKVVKSETQEGKRNDAVYQKADVKMGNKISDEMMKQSASEIRTVEKTGVNALLKKTKEKRPPPPLPAVFQKSLIPKVKSDTMEKEEHTKKECNTKIIVPKKVGKKIPGPPPPLPPFMLNKNKMGEKSKMGMKKCPMNLGLKKCGKIQEKRPLGIKLHWQLLPTHKIEGTVFNEIKSQETKYNIIDTKAVHKLFARVKVEKTIIKKSTESKKKSNEEKLITVLDRTRAQNIGILLRFPISTQEIVNKINIFDLENINAEFLQKLLHILPTKEESDGILQKLEHENVKEENFRDVERKLIPFVYLNKCQCKIEICLFSLKYDKMINEINKDLDTYNKAVKEVRSSVRLRSLLKAVLKWGNYVNYGVNDNEDLVALGFTLSSVLKLTEFKSSLDNAITSLHYITVSLCTYLPNLNMNCLESDLSSVLIASKMSSETVDILLASLDKEITYVKTQLKCTYEDIFKEKMKNILQDSETKYINSQKRYEETKKCVHELGTYLGEDMTKSGNLENIFIILSSVVENFTKCYKDILANPKKFSIMLNDENLLDVYYTIFGKRKNKSTFISKNDSVMNKEISANKQILSNEKNENIKISRLKSCISTVRKNDNTKSSMFQLRNKLMQDIQNRHFIKRGISDINKIENEHIILQNDKNDTHDLSTECDRNDEKKGIGKGVKSIPNNVNAEGANVSFNQCFGEKIKVEDKMNGGIINEMSLGKELNVDMRSLDVLTTEMKIGEELKIQGKIRANINIVDIKKDNLDTRITEEKMTE</sequence>
<evidence type="ECO:0000256" key="2">
    <source>
        <dbReference type="SAM" id="MobiDB-lite"/>
    </source>
</evidence>
<feature type="compositionally biased region" description="Basic and acidic residues" evidence="2">
    <location>
        <begin position="1266"/>
        <end position="1283"/>
    </location>
</feature>
<keyword evidence="1" id="KW-0175">Coiled coil</keyword>
<dbReference type="GeneID" id="39750317"/>
<feature type="region of interest" description="Disordered" evidence="2">
    <location>
        <begin position="1047"/>
        <end position="1066"/>
    </location>
</feature>
<keyword evidence="5" id="KW-1185">Reference proteome</keyword>
<dbReference type="Gene3D" id="1.20.58.2220">
    <property type="entry name" value="Formin, FH2 domain"/>
    <property type="match status" value="1"/>
</dbReference>
<proteinExistence type="predicted"/>
<feature type="compositionally biased region" description="Basic and acidic residues" evidence="2">
    <location>
        <begin position="1345"/>
        <end position="1376"/>
    </location>
</feature>
<dbReference type="InterPro" id="IPR015425">
    <property type="entry name" value="FH2_Formin"/>
</dbReference>
<dbReference type="EMBL" id="BDQF01000015">
    <property type="protein sequence ID" value="GAW83571.1"/>
    <property type="molecule type" value="Genomic_DNA"/>
</dbReference>
<dbReference type="RefSeq" id="XP_028546160.1">
    <property type="nucleotide sequence ID" value="XM_028690359.1"/>
</dbReference>
<feature type="region of interest" description="Disordered" evidence="2">
    <location>
        <begin position="850"/>
        <end position="932"/>
    </location>
</feature>
<dbReference type="PROSITE" id="PS51444">
    <property type="entry name" value="FH2"/>
    <property type="match status" value="1"/>
</dbReference>
<accession>A0A1Y1JM77</accession>
<feature type="region of interest" description="Disordered" evidence="2">
    <location>
        <begin position="670"/>
        <end position="702"/>
    </location>
</feature>
<name>A0A1Y1JM77_PLAGO</name>
<feature type="coiled-coil region" evidence="1">
    <location>
        <begin position="121"/>
        <end position="148"/>
    </location>
</feature>
<comment type="caution">
    <text evidence="4">The sequence shown here is derived from an EMBL/GenBank/DDBJ whole genome shotgun (WGS) entry which is preliminary data.</text>
</comment>
<feature type="compositionally biased region" description="Basic residues" evidence="2">
    <location>
        <begin position="1250"/>
        <end position="1265"/>
    </location>
</feature>
<evidence type="ECO:0000313" key="4">
    <source>
        <dbReference type="EMBL" id="GAW83571.1"/>
    </source>
</evidence>
<dbReference type="OrthoDB" id="1668162at2759"/>
<reference evidence="5" key="1">
    <citation type="submission" date="2017-04" db="EMBL/GenBank/DDBJ databases">
        <title>Plasmodium gonderi genome.</title>
        <authorList>
            <person name="Arisue N."/>
            <person name="Honma H."/>
            <person name="Kawai S."/>
            <person name="Tougan T."/>
            <person name="Tanabe K."/>
            <person name="Horii T."/>
        </authorList>
    </citation>
    <scope>NUCLEOTIDE SEQUENCE [LARGE SCALE GENOMIC DNA]</scope>
    <source>
        <strain evidence="5">ATCC 30045</strain>
    </source>
</reference>
<gene>
    <name evidence="4" type="ORF">PGO_143690</name>
</gene>
<evidence type="ECO:0000256" key="1">
    <source>
        <dbReference type="SAM" id="Coils"/>
    </source>
</evidence>
<dbReference type="PANTHER" id="PTHR45725">
    <property type="entry name" value="FORMIN HOMOLOGY 2 FAMILY MEMBER"/>
    <property type="match status" value="1"/>
</dbReference>
<dbReference type="InterPro" id="IPR051425">
    <property type="entry name" value="Formin_Homology"/>
</dbReference>
<feature type="compositionally biased region" description="Low complexity" evidence="2">
    <location>
        <begin position="850"/>
        <end position="875"/>
    </location>
</feature>
<feature type="compositionally biased region" description="Acidic residues" evidence="2">
    <location>
        <begin position="1329"/>
        <end position="1344"/>
    </location>
</feature>
<evidence type="ECO:0000259" key="3">
    <source>
        <dbReference type="PROSITE" id="PS51444"/>
    </source>
</evidence>
<dbReference type="PANTHER" id="PTHR45725:SF1">
    <property type="entry name" value="DISHEVELLED ASSOCIATED ACTIVATOR OF MORPHOGENESIS, ISOFORM D"/>
    <property type="match status" value="1"/>
</dbReference>
<protein>
    <submittedName>
        <fullName evidence="4">Formin 2</fullName>
    </submittedName>
</protein>
<dbReference type="InterPro" id="IPR042201">
    <property type="entry name" value="FH2_Formin_sf"/>
</dbReference>
<feature type="region of interest" description="Disordered" evidence="2">
    <location>
        <begin position="1316"/>
        <end position="1380"/>
    </location>
</feature>
<feature type="domain" description="FH2" evidence="3">
    <location>
        <begin position="2095"/>
        <end position="2498"/>
    </location>
</feature>
<dbReference type="Proteomes" id="UP000195521">
    <property type="component" value="Unassembled WGS sequence"/>
</dbReference>
<feature type="region of interest" description="Disordered" evidence="2">
    <location>
        <begin position="1247"/>
        <end position="1283"/>
    </location>
</feature>
<dbReference type="SUPFAM" id="SSF101447">
    <property type="entry name" value="Formin homology 2 domain (FH2 domain)"/>
    <property type="match status" value="1"/>
</dbReference>
<organism evidence="4 5">
    <name type="scientific">Plasmodium gonderi</name>
    <dbReference type="NCBI Taxonomy" id="77519"/>
    <lineage>
        <taxon>Eukaryota</taxon>
        <taxon>Sar</taxon>
        <taxon>Alveolata</taxon>
        <taxon>Apicomplexa</taxon>
        <taxon>Aconoidasida</taxon>
        <taxon>Haemosporida</taxon>
        <taxon>Plasmodiidae</taxon>
        <taxon>Plasmodium</taxon>
        <taxon>Plasmodium (Plasmodium)</taxon>
    </lineage>
</organism>
<evidence type="ECO:0000313" key="5">
    <source>
        <dbReference type="Proteomes" id="UP000195521"/>
    </source>
</evidence>
<dbReference type="Pfam" id="PF02181">
    <property type="entry name" value="FH2"/>
    <property type="match status" value="1"/>
</dbReference>
<feature type="compositionally biased region" description="Polar residues" evidence="2">
    <location>
        <begin position="876"/>
        <end position="902"/>
    </location>
</feature>
<feature type="region of interest" description="Disordered" evidence="2">
    <location>
        <begin position="1"/>
        <end position="36"/>
    </location>
</feature>